<gene>
    <name evidence="1" type="ORF">T4E_6841</name>
</gene>
<protein>
    <submittedName>
        <fullName evidence="1">Uncharacterized protein</fullName>
    </submittedName>
</protein>
<dbReference type="AlphaFoldDB" id="A0A0V0YHP3"/>
<dbReference type="EMBL" id="JYDU01000013">
    <property type="protein sequence ID" value="KRX99612.1"/>
    <property type="molecule type" value="Genomic_DNA"/>
</dbReference>
<dbReference type="Proteomes" id="UP000054815">
    <property type="component" value="Unassembled WGS sequence"/>
</dbReference>
<proteinExistence type="predicted"/>
<evidence type="ECO:0000313" key="1">
    <source>
        <dbReference type="EMBL" id="KRX99612.1"/>
    </source>
</evidence>
<comment type="caution">
    <text evidence="1">The sequence shown here is derived from an EMBL/GenBank/DDBJ whole genome shotgun (WGS) entry which is preliminary data.</text>
</comment>
<accession>A0A0V0YHP3</accession>
<organism evidence="1 2">
    <name type="scientific">Trichinella pseudospiralis</name>
    <name type="common">Parasitic roundworm</name>
    <dbReference type="NCBI Taxonomy" id="6337"/>
    <lineage>
        <taxon>Eukaryota</taxon>
        <taxon>Metazoa</taxon>
        <taxon>Ecdysozoa</taxon>
        <taxon>Nematoda</taxon>
        <taxon>Enoplea</taxon>
        <taxon>Dorylaimia</taxon>
        <taxon>Trichinellida</taxon>
        <taxon>Trichinellidae</taxon>
        <taxon>Trichinella</taxon>
    </lineage>
</organism>
<name>A0A0V0YHP3_TRIPS</name>
<reference evidence="1 2" key="1">
    <citation type="submission" date="2015-01" db="EMBL/GenBank/DDBJ databases">
        <title>Evolution of Trichinella species and genotypes.</title>
        <authorList>
            <person name="Korhonen P.K."/>
            <person name="Edoardo P."/>
            <person name="Giuseppe L.R."/>
            <person name="Gasser R.B."/>
        </authorList>
    </citation>
    <scope>NUCLEOTIDE SEQUENCE [LARGE SCALE GENOMIC DNA]</scope>
    <source>
        <strain evidence="1">ISS141</strain>
    </source>
</reference>
<evidence type="ECO:0000313" key="2">
    <source>
        <dbReference type="Proteomes" id="UP000054815"/>
    </source>
</evidence>
<sequence>MDRRSSLTLSKSASVYTMSAFSVRLDTTFRVLQVSEDTLNCSPMRLSRIVRKMTDNPHRVANV</sequence>